<dbReference type="Gene3D" id="3.30.40.10">
    <property type="entry name" value="Zinc/RING finger domain, C3HC4 (zinc finger)"/>
    <property type="match status" value="2"/>
</dbReference>
<gene>
    <name evidence="17" type="ORF">SI8410_05006803</name>
</gene>
<dbReference type="Pfam" id="PF00856">
    <property type="entry name" value="SET"/>
    <property type="match status" value="1"/>
</dbReference>
<keyword evidence="9" id="KW-0539">Nucleus</keyword>
<evidence type="ECO:0000256" key="7">
    <source>
        <dbReference type="ARBA" id="ARBA00022833"/>
    </source>
</evidence>
<dbReference type="EMBL" id="LR746268">
    <property type="protein sequence ID" value="CAA7396140.1"/>
    <property type="molecule type" value="Genomic_DNA"/>
</dbReference>
<keyword evidence="4" id="KW-0949">S-adenosyl-L-methionine</keyword>
<dbReference type="InterPro" id="IPR000313">
    <property type="entry name" value="PWWP_dom"/>
</dbReference>
<dbReference type="PANTHER" id="PTHR13793:SF140">
    <property type="entry name" value="HISTONE-LYSINE N-METHYLTRANSFERASE ATX2"/>
    <property type="match status" value="1"/>
</dbReference>
<keyword evidence="2" id="KW-0489">Methyltransferase</keyword>
<dbReference type="InterPro" id="IPR011011">
    <property type="entry name" value="Znf_FYVE_PHD"/>
</dbReference>
<evidence type="ECO:0000256" key="3">
    <source>
        <dbReference type="ARBA" id="ARBA00022679"/>
    </source>
</evidence>
<dbReference type="Pfam" id="PF05965">
    <property type="entry name" value="FYRC"/>
    <property type="match status" value="1"/>
</dbReference>
<dbReference type="CDD" id="cd15494">
    <property type="entry name" value="PHD_ATX1_2_like"/>
    <property type="match status" value="1"/>
</dbReference>
<dbReference type="Pfam" id="PF13832">
    <property type="entry name" value="zf-HC5HC2H_2"/>
    <property type="match status" value="1"/>
</dbReference>
<dbReference type="SUPFAM" id="SSF63748">
    <property type="entry name" value="Tudor/PWWP/MBT"/>
    <property type="match status" value="2"/>
</dbReference>
<evidence type="ECO:0000256" key="1">
    <source>
        <dbReference type="ARBA" id="ARBA00004123"/>
    </source>
</evidence>
<evidence type="ECO:0000256" key="9">
    <source>
        <dbReference type="ARBA" id="ARBA00023242"/>
    </source>
</evidence>
<dbReference type="FunFam" id="2.170.270.10:FF:000040">
    <property type="entry name" value="Histone-lysine N-methyltransferase"/>
    <property type="match status" value="1"/>
</dbReference>
<organism evidence="17 18">
    <name type="scientific">Spirodela intermedia</name>
    <name type="common">Intermediate duckweed</name>
    <dbReference type="NCBI Taxonomy" id="51605"/>
    <lineage>
        <taxon>Eukaryota</taxon>
        <taxon>Viridiplantae</taxon>
        <taxon>Streptophyta</taxon>
        <taxon>Embryophyta</taxon>
        <taxon>Tracheophyta</taxon>
        <taxon>Spermatophyta</taxon>
        <taxon>Magnoliopsida</taxon>
        <taxon>Liliopsida</taxon>
        <taxon>Araceae</taxon>
        <taxon>Lemnoideae</taxon>
        <taxon>Spirodela</taxon>
    </lineage>
</organism>
<feature type="domain" description="PWWP" evidence="14">
    <location>
        <begin position="306"/>
        <end position="369"/>
    </location>
</feature>
<dbReference type="GO" id="GO:0005634">
    <property type="term" value="C:nucleus"/>
    <property type="evidence" value="ECO:0007669"/>
    <property type="project" value="UniProtKB-SubCell"/>
</dbReference>
<keyword evidence="5" id="KW-0479">Metal-binding</keyword>
<keyword evidence="6 10" id="KW-0863">Zinc-finger</keyword>
<dbReference type="InterPro" id="IPR001965">
    <property type="entry name" value="Znf_PHD"/>
</dbReference>
<dbReference type="InterPro" id="IPR050701">
    <property type="entry name" value="Histone_Mod_Regulator"/>
</dbReference>
<dbReference type="GO" id="GO:0032259">
    <property type="term" value="P:methylation"/>
    <property type="evidence" value="ECO:0007669"/>
    <property type="project" value="UniProtKB-KW"/>
</dbReference>
<feature type="compositionally biased region" description="Basic and acidic residues" evidence="11">
    <location>
        <begin position="409"/>
        <end position="426"/>
    </location>
</feature>
<dbReference type="SUPFAM" id="SSF82199">
    <property type="entry name" value="SET domain"/>
    <property type="match status" value="1"/>
</dbReference>
<keyword evidence="18" id="KW-1185">Reference proteome</keyword>
<dbReference type="CDD" id="cd15662">
    <property type="entry name" value="ePHD_ATX1_2_like"/>
    <property type="match status" value="1"/>
</dbReference>
<feature type="domain" description="PHD-type" evidence="12">
    <location>
        <begin position="603"/>
        <end position="654"/>
    </location>
</feature>
<dbReference type="PROSITE" id="PS50280">
    <property type="entry name" value="SET"/>
    <property type="match status" value="1"/>
</dbReference>
<feature type="region of interest" description="Disordered" evidence="11">
    <location>
        <begin position="117"/>
        <end position="138"/>
    </location>
</feature>
<sequence length="1062" mass="119684">MTAAEESGTAAKFVHVEHLYSTPPCISTSGASNVMSKKVKARKVIVEEEEERVAAVAESMAALGSGKPRDFFDEDHACTNTPRQRAVQVYHRRAKRPRHCRNRPSFFESVSWKIDPGSRISGNGDEDGDDDLRPGKKQKGQMKHELLGLCGGNGFGCGFSRPRMRVSKCTYKRFVSGRRMVSSKQGVSSGVSSSSVPPKRWVELTSEDADPCSLVGLACKVFWPMDNLWYRGSITGFCPESGLHKILYKDGDIENLNIGKERIKFNISRSEMQQLNLKHSSEKDMMVNDEMLAMAAVLNDCQDLEPGDLVWAKLTGHAMWPAVVIDEAYVGANRVLKTMQGERAVSVQFFGTHDFARIRIKHVIPFLNGAASGYHLKCKKKRFCQSLEEAKMYLCKQQLPTKMLQQQRGGDRVEGAKDEAESESEHGFLADEENQRMIRHLFPLEIGDLCVLSLGSIVRDSQYFHNKRCIWPEGYTASRKFFSIRDPNLSHLYKMEVLRNPKAKSRPLFRVTPDDGGQVEGSNPNACWREIFSRIKKKMFKRRNVVIEERKFQKTGSQMFGFSNRKVSHLIQALASGGSRMKYSKLPDLPGGYRPVTIGQRDLDRCDVCHMDEEYEDNLFLQCDKCRMMVHARCYGELEPKDGSLWHCNLCRPQAPKVPPRCCLCPVTGGAMKPTTDGRWAHLTCAIWIPETCLLDVKKMEPIDGLSRINKDRWKLLCSICGVPYGACIQCSNSSCRVAYHPLCARSSGLCIEPEDVDQLHLMSPDEDDDQCIPLLSFCRKHRQPSNECSPAEECHTLSAQPCSAYVPPHNPSGCARSEPYNFFGRRGQREPQVLAAASVKRSFVENRPYLVSGCLQNGVECSPSHVESGGKLPLHLPSNSITSIAEKYVYMRATFRKRLAFGKSRIHGFGVFAKLGHKAGDMVIEYTGETVRPPIADQREHLIYNSLVGAGTYMFRIDDERVIDATKAGSIAQLINHSCEPNCYSRVISVDGDEHIIIFAKRDIKQWEELTYDYRFFSIDEQLACYCGFPRCRGVVNDVDSEERVAKIWVPRSELIPWSGE</sequence>
<evidence type="ECO:0000259" key="13">
    <source>
        <dbReference type="PROSITE" id="PS50280"/>
    </source>
</evidence>
<dbReference type="InterPro" id="IPR013083">
    <property type="entry name" value="Znf_RING/FYVE/PHD"/>
</dbReference>
<evidence type="ECO:0000256" key="11">
    <source>
        <dbReference type="SAM" id="MobiDB-lite"/>
    </source>
</evidence>
<dbReference type="InterPro" id="IPR019786">
    <property type="entry name" value="Zinc_finger_PHD-type_CS"/>
</dbReference>
<dbReference type="PROSITE" id="PS51805">
    <property type="entry name" value="EPHD"/>
    <property type="match status" value="1"/>
</dbReference>
<dbReference type="CDD" id="cd20142">
    <property type="entry name" value="PWWP_AtATX1-like"/>
    <property type="match status" value="1"/>
</dbReference>
<evidence type="ECO:0000256" key="6">
    <source>
        <dbReference type="ARBA" id="ARBA00022771"/>
    </source>
</evidence>
<evidence type="ECO:0000259" key="12">
    <source>
        <dbReference type="PROSITE" id="PS50016"/>
    </source>
</evidence>
<keyword evidence="8" id="KW-0156">Chromatin regulator</keyword>
<dbReference type="GO" id="GO:0000785">
    <property type="term" value="C:chromatin"/>
    <property type="evidence" value="ECO:0007669"/>
    <property type="project" value="TreeGrafter"/>
</dbReference>
<dbReference type="PROSITE" id="PS01359">
    <property type="entry name" value="ZF_PHD_1"/>
    <property type="match status" value="1"/>
</dbReference>
<evidence type="ECO:0000259" key="15">
    <source>
        <dbReference type="PROSITE" id="PS50868"/>
    </source>
</evidence>
<keyword evidence="3" id="KW-0808">Transferase</keyword>
<reference evidence="17" key="1">
    <citation type="submission" date="2020-02" db="EMBL/GenBank/DDBJ databases">
        <authorList>
            <person name="Scholz U."/>
            <person name="Mascher M."/>
            <person name="Fiebig A."/>
        </authorList>
    </citation>
    <scope>NUCLEOTIDE SEQUENCE</scope>
</reference>
<evidence type="ECO:0000256" key="4">
    <source>
        <dbReference type="ARBA" id="ARBA00022691"/>
    </source>
</evidence>
<feature type="region of interest" description="Disordered" evidence="11">
    <location>
        <begin position="406"/>
        <end position="426"/>
    </location>
</feature>
<dbReference type="Pfam" id="PF13831">
    <property type="entry name" value="PHD_2"/>
    <property type="match status" value="1"/>
</dbReference>
<dbReference type="Gene3D" id="2.170.270.10">
    <property type="entry name" value="SET domain"/>
    <property type="match status" value="1"/>
</dbReference>
<dbReference type="GO" id="GO:0008168">
    <property type="term" value="F:methyltransferase activity"/>
    <property type="evidence" value="ECO:0007669"/>
    <property type="project" value="UniProtKB-KW"/>
</dbReference>
<evidence type="ECO:0000256" key="10">
    <source>
        <dbReference type="PROSITE-ProRule" id="PRU00146"/>
    </source>
</evidence>
<dbReference type="Pfam" id="PF05964">
    <property type="entry name" value="FYRN"/>
    <property type="match status" value="1"/>
</dbReference>
<dbReference type="SMART" id="SM00542">
    <property type="entry name" value="FYRC"/>
    <property type="match status" value="1"/>
</dbReference>
<feature type="domain" description="Post-SET" evidence="15">
    <location>
        <begin position="1022"/>
        <end position="1038"/>
    </location>
</feature>
<keyword evidence="7" id="KW-0862">Zinc</keyword>
<dbReference type="GO" id="GO:0006357">
    <property type="term" value="P:regulation of transcription by RNA polymerase II"/>
    <property type="evidence" value="ECO:0007669"/>
    <property type="project" value="TreeGrafter"/>
</dbReference>
<dbReference type="InterPro" id="IPR001214">
    <property type="entry name" value="SET_dom"/>
</dbReference>
<dbReference type="SUPFAM" id="SSF57903">
    <property type="entry name" value="FYVE/PHD zinc finger"/>
    <property type="match status" value="1"/>
</dbReference>
<evidence type="ECO:0000256" key="8">
    <source>
        <dbReference type="ARBA" id="ARBA00022853"/>
    </source>
</evidence>
<dbReference type="InterPro" id="IPR034732">
    <property type="entry name" value="EPHD"/>
</dbReference>
<protein>
    <submittedName>
        <fullName evidence="17">Uncharacterized protein</fullName>
    </submittedName>
</protein>
<dbReference type="Proteomes" id="UP000663760">
    <property type="component" value="Chromosome 5"/>
</dbReference>
<evidence type="ECO:0000259" key="16">
    <source>
        <dbReference type="PROSITE" id="PS51805"/>
    </source>
</evidence>
<dbReference type="SMART" id="SM00249">
    <property type="entry name" value="PHD"/>
    <property type="match status" value="2"/>
</dbReference>
<dbReference type="PROSITE" id="PS51543">
    <property type="entry name" value="FYRC"/>
    <property type="match status" value="1"/>
</dbReference>
<name>A0A7I8KEE3_SPIIN</name>
<dbReference type="InterPro" id="IPR046341">
    <property type="entry name" value="SET_dom_sf"/>
</dbReference>
<dbReference type="FunFam" id="3.30.40.10:FF:000293">
    <property type="entry name" value="Histone-lysine N-methyltransferase"/>
    <property type="match status" value="1"/>
</dbReference>
<evidence type="ECO:0000256" key="2">
    <source>
        <dbReference type="ARBA" id="ARBA00022603"/>
    </source>
</evidence>
<dbReference type="InterPro" id="IPR002999">
    <property type="entry name" value="Tudor"/>
</dbReference>
<dbReference type="CDD" id="cd10518">
    <property type="entry name" value="SET_SETD1-like"/>
    <property type="match status" value="1"/>
</dbReference>
<dbReference type="SMART" id="SM00293">
    <property type="entry name" value="PWWP"/>
    <property type="match status" value="1"/>
</dbReference>
<dbReference type="GO" id="GO:0008270">
    <property type="term" value="F:zinc ion binding"/>
    <property type="evidence" value="ECO:0007669"/>
    <property type="project" value="UniProtKB-KW"/>
</dbReference>
<dbReference type="Pfam" id="PF00855">
    <property type="entry name" value="PWWP"/>
    <property type="match status" value="1"/>
</dbReference>
<dbReference type="PROSITE" id="PS51542">
    <property type="entry name" value="FYRN"/>
    <property type="match status" value="1"/>
</dbReference>
<dbReference type="AlphaFoldDB" id="A0A7I8KEE3"/>
<accession>A0A7I8KEE3</accession>
<dbReference type="PROSITE" id="PS50016">
    <property type="entry name" value="ZF_PHD_2"/>
    <property type="match status" value="1"/>
</dbReference>
<dbReference type="SMART" id="SM00333">
    <property type="entry name" value="TUDOR"/>
    <property type="match status" value="1"/>
</dbReference>
<dbReference type="InterPro" id="IPR003889">
    <property type="entry name" value="FYrich_C"/>
</dbReference>
<evidence type="ECO:0000259" key="14">
    <source>
        <dbReference type="PROSITE" id="PS50812"/>
    </source>
</evidence>
<dbReference type="OrthoDB" id="308383at2759"/>
<dbReference type="SMART" id="SM00541">
    <property type="entry name" value="FYRN"/>
    <property type="match status" value="1"/>
</dbReference>
<evidence type="ECO:0000313" key="17">
    <source>
        <dbReference type="EMBL" id="CAA7396140.1"/>
    </source>
</evidence>
<evidence type="ECO:0000313" key="18">
    <source>
        <dbReference type="Proteomes" id="UP000663760"/>
    </source>
</evidence>
<dbReference type="SMART" id="SM00317">
    <property type="entry name" value="SET"/>
    <property type="match status" value="1"/>
</dbReference>
<dbReference type="PROSITE" id="PS50812">
    <property type="entry name" value="PWWP"/>
    <property type="match status" value="1"/>
</dbReference>
<dbReference type="GO" id="GO:0140993">
    <property type="term" value="F:histone modifying activity"/>
    <property type="evidence" value="ECO:0007669"/>
    <property type="project" value="UniProtKB-ARBA"/>
</dbReference>
<evidence type="ECO:0000256" key="5">
    <source>
        <dbReference type="ARBA" id="ARBA00022723"/>
    </source>
</evidence>
<dbReference type="InterPro" id="IPR003888">
    <property type="entry name" value="FYrich_N"/>
</dbReference>
<dbReference type="InterPro" id="IPR041956">
    <property type="entry name" value="ATX1/2_ePHD"/>
</dbReference>
<proteinExistence type="predicted"/>
<dbReference type="PANTHER" id="PTHR13793">
    <property type="entry name" value="PHD FINGER PROTEINS"/>
    <property type="match status" value="1"/>
</dbReference>
<feature type="domain" description="PHD-type" evidence="16">
    <location>
        <begin position="659"/>
        <end position="783"/>
    </location>
</feature>
<dbReference type="CDD" id="cd20404">
    <property type="entry name" value="Tudor_Agenet_AtEML-like"/>
    <property type="match status" value="1"/>
</dbReference>
<feature type="domain" description="SET" evidence="13">
    <location>
        <begin position="898"/>
        <end position="1016"/>
    </location>
</feature>
<dbReference type="InterPro" id="IPR042010">
    <property type="entry name" value="ATX1/2_PHD"/>
</dbReference>
<comment type="subcellular location">
    <subcellularLocation>
        <location evidence="1">Nucleus</location>
    </subcellularLocation>
</comment>
<dbReference type="PROSITE" id="PS50868">
    <property type="entry name" value="POST_SET"/>
    <property type="match status" value="1"/>
</dbReference>
<dbReference type="Gene3D" id="2.30.30.140">
    <property type="match status" value="2"/>
</dbReference>
<dbReference type="InterPro" id="IPR019787">
    <property type="entry name" value="Znf_PHD-finger"/>
</dbReference>
<dbReference type="Gene3D" id="3.30.160.360">
    <property type="match status" value="1"/>
</dbReference>
<dbReference type="InterPro" id="IPR003616">
    <property type="entry name" value="Post-SET_dom"/>
</dbReference>